<dbReference type="InterPro" id="IPR007960">
    <property type="entry name" value="TAS2R"/>
</dbReference>
<keyword evidence="10 12" id="KW-0807">Transducer</keyword>
<keyword evidence="9 12" id="KW-0675">Receptor</keyword>
<reference evidence="14" key="1">
    <citation type="thesis" date="2020" institute="ProQuest LLC" country="789 East Eisenhower Parkway, Ann Arbor, MI, USA">
        <title>Comparative Genomics and Chromosome Evolution.</title>
        <authorList>
            <person name="Mudd A.B."/>
        </authorList>
    </citation>
    <scope>NUCLEOTIDE SEQUENCE</scope>
    <source>
        <strain evidence="14">1538</strain>
        <tissue evidence="14">Blood</tissue>
    </source>
</reference>
<evidence type="ECO:0000256" key="13">
    <source>
        <dbReference type="SAM" id="Phobius"/>
    </source>
</evidence>
<evidence type="ECO:0000256" key="11">
    <source>
        <dbReference type="RuleBase" id="RU004423"/>
    </source>
</evidence>
<evidence type="ECO:0000256" key="2">
    <source>
        <dbReference type="ARBA" id="ARBA00007376"/>
    </source>
</evidence>
<evidence type="ECO:0000256" key="5">
    <source>
        <dbReference type="ARBA" id="ARBA00022692"/>
    </source>
</evidence>
<proteinExistence type="inferred from homology"/>
<organism evidence="14 15">
    <name type="scientific">Pyxicephalus adspersus</name>
    <name type="common">African bullfrog</name>
    <dbReference type="NCBI Taxonomy" id="30357"/>
    <lineage>
        <taxon>Eukaryota</taxon>
        <taxon>Metazoa</taxon>
        <taxon>Chordata</taxon>
        <taxon>Craniata</taxon>
        <taxon>Vertebrata</taxon>
        <taxon>Euteleostomi</taxon>
        <taxon>Amphibia</taxon>
        <taxon>Batrachia</taxon>
        <taxon>Anura</taxon>
        <taxon>Neobatrachia</taxon>
        <taxon>Ranoidea</taxon>
        <taxon>Pyxicephalidae</taxon>
        <taxon>Pyxicephalinae</taxon>
        <taxon>Pyxicephalus</taxon>
    </lineage>
</organism>
<feature type="transmembrane region" description="Helical" evidence="13">
    <location>
        <begin position="162"/>
        <end position="190"/>
    </location>
</feature>
<evidence type="ECO:0000256" key="8">
    <source>
        <dbReference type="ARBA" id="ARBA00023136"/>
    </source>
</evidence>
<keyword evidence="15" id="KW-1185">Reference proteome</keyword>
<name>A0AAV2ZLM6_PYXAD</name>
<accession>A0AAV2ZLM6</accession>
<evidence type="ECO:0000313" key="14">
    <source>
        <dbReference type="EMBL" id="DBA18886.1"/>
    </source>
</evidence>
<evidence type="ECO:0000256" key="3">
    <source>
        <dbReference type="ARBA" id="ARBA00022480"/>
    </source>
</evidence>
<sequence>MAIILNTCIVAINSKRVKTGTKLNLGELIQLVMGLGNITMRCSSAAQIIISTFWPTYITVRELSSTIIFLHLFHMCFSFWLTACLCGYYCTSIIISNHRLFIWTKKILSSQMPLLLLLSGIGSFLLTFPLTFSLQIKSQQQDSGNSTSIVWVMSYNVYLQQLLNIVGCFLPSFCIFLSMISTVLSLVRHIQRMRNNEMGFASPKLHAHTSAIRTMLLFLTLSVVFYVCETLLYVEHGFDDPMTFIKLLIVTIFPTAEAAIIIQASPQLQITILGWFCRVKSHNNDT</sequence>
<evidence type="ECO:0000256" key="9">
    <source>
        <dbReference type="ARBA" id="ARBA00023170"/>
    </source>
</evidence>
<dbReference type="GO" id="GO:0016020">
    <property type="term" value="C:membrane"/>
    <property type="evidence" value="ECO:0007669"/>
    <property type="project" value="UniProtKB-SubCell"/>
</dbReference>
<keyword evidence="5 12" id="KW-0812">Transmembrane</keyword>
<comment type="subcellular location">
    <subcellularLocation>
        <location evidence="1 12">Membrane</location>
        <topology evidence="1 12">Multi-pass membrane protein</topology>
    </subcellularLocation>
</comment>
<comment type="caution">
    <text evidence="14">The sequence shown here is derived from an EMBL/GenBank/DDBJ whole genome shotgun (WGS) entry which is preliminary data.</text>
</comment>
<dbReference type="EMBL" id="DYDO01000008">
    <property type="protein sequence ID" value="DBA18886.1"/>
    <property type="molecule type" value="Genomic_DNA"/>
</dbReference>
<dbReference type="PANTHER" id="PTHR11394">
    <property type="entry name" value="TASTE RECEPTOR TYPE 2"/>
    <property type="match status" value="1"/>
</dbReference>
<comment type="similarity">
    <text evidence="2 11">Belongs to the G-protein coupled receptor T2R family.</text>
</comment>
<dbReference type="AlphaFoldDB" id="A0AAV2ZLM6"/>
<keyword evidence="8 12" id="KW-0472">Membrane</keyword>
<evidence type="ECO:0000256" key="6">
    <source>
        <dbReference type="ARBA" id="ARBA00022989"/>
    </source>
</evidence>
<evidence type="ECO:0000256" key="7">
    <source>
        <dbReference type="ARBA" id="ARBA00023040"/>
    </source>
</evidence>
<feature type="transmembrane region" description="Helical" evidence="13">
    <location>
        <begin position="211"/>
        <end position="232"/>
    </location>
</feature>
<evidence type="ECO:0000256" key="10">
    <source>
        <dbReference type="ARBA" id="ARBA00023224"/>
    </source>
</evidence>
<evidence type="ECO:0000256" key="1">
    <source>
        <dbReference type="ARBA" id="ARBA00004141"/>
    </source>
</evidence>
<dbReference type="GO" id="GO:0033038">
    <property type="term" value="F:bitter taste receptor activity"/>
    <property type="evidence" value="ECO:0007669"/>
    <property type="project" value="InterPro"/>
</dbReference>
<evidence type="ECO:0000313" key="15">
    <source>
        <dbReference type="Proteomes" id="UP001181693"/>
    </source>
</evidence>
<keyword evidence="3 12" id="KW-0919">Taste</keyword>
<evidence type="ECO:0000256" key="4">
    <source>
        <dbReference type="ARBA" id="ARBA00022606"/>
    </source>
</evidence>
<keyword evidence="6 13" id="KW-1133">Transmembrane helix</keyword>
<feature type="transmembrane region" description="Helical" evidence="13">
    <location>
        <begin position="67"/>
        <end position="91"/>
    </location>
</feature>
<dbReference type="GO" id="GO:0004930">
    <property type="term" value="F:G protein-coupled receptor activity"/>
    <property type="evidence" value="ECO:0007669"/>
    <property type="project" value="UniProtKB-KW"/>
</dbReference>
<dbReference type="PANTHER" id="PTHR11394:SF47">
    <property type="entry name" value="TASTE RECEPTOR TYPE 2 MEMBER 40"/>
    <property type="match status" value="1"/>
</dbReference>
<dbReference type="Pfam" id="PF05296">
    <property type="entry name" value="TAS2R"/>
    <property type="match status" value="1"/>
</dbReference>
<feature type="transmembrane region" description="Helical" evidence="13">
    <location>
        <begin position="244"/>
        <end position="262"/>
    </location>
</feature>
<evidence type="ECO:0000256" key="12">
    <source>
        <dbReference type="RuleBase" id="RU004424"/>
    </source>
</evidence>
<protein>
    <recommendedName>
        <fullName evidence="12">Taste receptor type 2</fullName>
    </recommendedName>
</protein>
<feature type="transmembrane region" description="Helical" evidence="13">
    <location>
        <begin position="112"/>
        <end position="132"/>
    </location>
</feature>
<dbReference type="Gene3D" id="1.20.1070.10">
    <property type="entry name" value="Rhodopsin 7-helix transmembrane proteins"/>
    <property type="match status" value="1"/>
</dbReference>
<keyword evidence="7 12" id="KW-0297">G-protein coupled receptor</keyword>
<keyword evidence="4 12" id="KW-0716">Sensory transduction</keyword>
<dbReference type="SUPFAM" id="SSF81321">
    <property type="entry name" value="Family A G protein-coupled receptor-like"/>
    <property type="match status" value="1"/>
</dbReference>
<dbReference type="Proteomes" id="UP001181693">
    <property type="component" value="Unassembled WGS sequence"/>
</dbReference>
<gene>
    <name evidence="14" type="ORF">GDO54_014780</name>
</gene>